<proteinExistence type="inferred from homology"/>
<dbReference type="RefSeq" id="WP_119484211.1">
    <property type="nucleotide sequence ID" value="NZ_QYJN01000001.1"/>
</dbReference>
<evidence type="ECO:0000256" key="1">
    <source>
        <dbReference type="ARBA" id="ARBA00009232"/>
    </source>
</evidence>
<keyword evidence="2 5" id="KW-0227">DNA damage</keyword>
<dbReference type="InterPro" id="IPR003180">
    <property type="entry name" value="MPG"/>
</dbReference>
<dbReference type="NCBIfam" id="TIGR00567">
    <property type="entry name" value="3mg"/>
    <property type="match status" value="1"/>
</dbReference>
<comment type="caution">
    <text evidence="6">The sequence shown here is derived from an EMBL/GenBank/DDBJ whole genome shotgun (WGS) entry which is preliminary data.</text>
</comment>
<dbReference type="AlphaFoldDB" id="A0A3A0W979"/>
<reference evidence="6 7" key="1">
    <citation type="journal article" date="2016" name="Front. Microbiol.">
        <title>Comprehensive Phylogenetic Analysis of Bovine Non-aureus Staphylococci Species Based on Whole-Genome Sequencing.</title>
        <authorList>
            <person name="Naushad S."/>
            <person name="Barkema H.W."/>
            <person name="Luby C."/>
            <person name="Condas L.A."/>
            <person name="Nobrega D.B."/>
            <person name="Carson D.A."/>
            <person name="De Buck J."/>
        </authorList>
    </citation>
    <scope>NUCLEOTIDE SEQUENCE [LARGE SCALE GENOMIC DNA]</scope>
    <source>
        <strain evidence="6 7">SNUC 4781</strain>
    </source>
</reference>
<evidence type="ECO:0000256" key="4">
    <source>
        <dbReference type="ARBA" id="ARBA00023204"/>
    </source>
</evidence>
<dbReference type="EMBL" id="QYJN01000001">
    <property type="protein sequence ID" value="RIP37398.1"/>
    <property type="molecule type" value="Genomic_DNA"/>
</dbReference>
<protein>
    <recommendedName>
        <fullName evidence="5">Putative 3-methyladenine DNA glycosylase</fullName>
        <ecNumber evidence="5">3.2.2.-</ecNumber>
    </recommendedName>
</protein>
<name>A0A3A0W979_STAGA</name>
<evidence type="ECO:0000313" key="7">
    <source>
        <dbReference type="Proteomes" id="UP000265541"/>
    </source>
</evidence>
<dbReference type="GO" id="GO:0003677">
    <property type="term" value="F:DNA binding"/>
    <property type="evidence" value="ECO:0007669"/>
    <property type="project" value="InterPro"/>
</dbReference>
<dbReference type="EC" id="3.2.2.-" evidence="5"/>
<evidence type="ECO:0000313" key="6">
    <source>
        <dbReference type="EMBL" id="RIP37398.1"/>
    </source>
</evidence>
<accession>A0A3A0W979</accession>
<dbReference type="GO" id="GO:0006284">
    <property type="term" value="P:base-excision repair"/>
    <property type="evidence" value="ECO:0007669"/>
    <property type="project" value="InterPro"/>
</dbReference>
<evidence type="ECO:0000256" key="2">
    <source>
        <dbReference type="ARBA" id="ARBA00022763"/>
    </source>
</evidence>
<dbReference type="GO" id="GO:0003905">
    <property type="term" value="F:alkylbase DNA N-glycosylase activity"/>
    <property type="evidence" value="ECO:0007669"/>
    <property type="project" value="InterPro"/>
</dbReference>
<dbReference type="Pfam" id="PF02245">
    <property type="entry name" value="Pur_DNA_glyco"/>
    <property type="match status" value="1"/>
</dbReference>
<evidence type="ECO:0000256" key="3">
    <source>
        <dbReference type="ARBA" id="ARBA00022801"/>
    </source>
</evidence>
<dbReference type="Gene3D" id="3.10.300.10">
    <property type="entry name" value="Methylpurine-DNA glycosylase (MPG)"/>
    <property type="match status" value="1"/>
</dbReference>
<organism evidence="6 7">
    <name type="scientific">Staphylococcus gallinarum</name>
    <dbReference type="NCBI Taxonomy" id="1293"/>
    <lineage>
        <taxon>Bacteria</taxon>
        <taxon>Bacillati</taxon>
        <taxon>Bacillota</taxon>
        <taxon>Bacilli</taxon>
        <taxon>Bacillales</taxon>
        <taxon>Staphylococcaceae</taxon>
        <taxon>Staphylococcus</taxon>
    </lineage>
</organism>
<dbReference type="SUPFAM" id="SSF50486">
    <property type="entry name" value="FMT C-terminal domain-like"/>
    <property type="match status" value="1"/>
</dbReference>
<dbReference type="HAMAP" id="MF_00527">
    <property type="entry name" value="3MGH"/>
    <property type="match status" value="1"/>
</dbReference>
<dbReference type="PANTHER" id="PTHR10429:SF0">
    <property type="entry name" value="DNA-3-METHYLADENINE GLYCOSYLASE"/>
    <property type="match status" value="1"/>
</dbReference>
<evidence type="ECO:0000256" key="5">
    <source>
        <dbReference type="HAMAP-Rule" id="MF_00527"/>
    </source>
</evidence>
<comment type="similarity">
    <text evidence="1 5">Belongs to the DNA glycosylase MPG family.</text>
</comment>
<dbReference type="CDD" id="cd00540">
    <property type="entry name" value="AAG"/>
    <property type="match status" value="1"/>
</dbReference>
<dbReference type="InterPro" id="IPR036995">
    <property type="entry name" value="MPG_sf"/>
</dbReference>
<keyword evidence="4 5" id="KW-0234">DNA repair</keyword>
<keyword evidence="3 5" id="KW-0378">Hydrolase</keyword>
<dbReference type="FunFam" id="3.10.300.10:FF:000001">
    <property type="entry name" value="Putative 3-methyladenine DNA glycosylase"/>
    <property type="match status" value="1"/>
</dbReference>
<dbReference type="OrthoDB" id="9794313at2"/>
<dbReference type="PANTHER" id="PTHR10429">
    <property type="entry name" value="DNA-3-METHYLADENINE GLYCOSYLASE"/>
    <property type="match status" value="1"/>
</dbReference>
<dbReference type="Proteomes" id="UP000265541">
    <property type="component" value="Unassembled WGS sequence"/>
</dbReference>
<dbReference type="InterPro" id="IPR011034">
    <property type="entry name" value="Formyl_transferase-like_C_sf"/>
</dbReference>
<gene>
    <name evidence="6" type="ORF">BUZ14_02255</name>
</gene>
<sequence>MDFIHRDTVTIARDLLGVRIIYHDDQQILTGYIVETEAYIGIKDQAAHGYKGKRTPKVESLYKDGGTIYAHVMHTHLLINFVTQQQGIPEGVLIRAVEPEEGLELMAFRRGKTGFELTNGPGKWTKAFNIPRYLDGSRLNEGRLQIDTKNRKYPLQIEESARIGIPNKGEWTSKSLRFTVKGNPYVSRMKKSEMNNPDITWRSNIT</sequence>